<dbReference type="RefSeq" id="WP_289271424.1">
    <property type="nucleotide sequence ID" value="NZ_OX365700.1"/>
</dbReference>
<keyword evidence="3" id="KW-0472">Membrane</keyword>
<dbReference type="KEGG" id="nti:DNFV4_04445"/>
<dbReference type="Pfam" id="PF05818">
    <property type="entry name" value="TraT"/>
    <property type="match status" value="1"/>
</dbReference>
<keyword evidence="4" id="KW-0564">Palmitate</keyword>
<evidence type="ECO:0000313" key="7">
    <source>
        <dbReference type="EMBL" id="CAI4034003.1"/>
    </source>
</evidence>
<keyword evidence="5 7" id="KW-0449">Lipoprotein</keyword>
<evidence type="ECO:0000256" key="2">
    <source>
        <dbReference type="ARBA" id="ARBA00022729"/>
    </source>
</evidence>
<accession>A0AA86N3B1</accession>
<comment type="subcellular location">
    <subcellularLocation>
        <location evidence="1">Cell outer membrane</location>
        <topology evidence="1">Lipid-anchor</topology>
    </subcellularLocation>
</comment>
<dbReference type="InterPro" id="IPR008874">
    <property type="entry name" value="TraT_complement-R"/>
</dbReference>
<evidence type="ECO:0000313" key="8">
    <source>
        <dbReference type="Proteomes" id="UP001179121"/>
    </source>
</evidence>
<evidence type="ECO:0000256" key="1">
    <source>
        <dbReference type="ARBA" id="ARBA00004459"/>
    </source>
</evidence>
<name>A0AA86N3B1_9BACT</name>
<evidence type="ECO:0000256" key="4">
    <source>
        <dbReference type="ARBA" id="ARBA00023139"/>
    </source>
</evidence>
<dbReference type="Proteomes" id="UP001179121">
    <property type="component" value="Chromosome"/>
</dbReference>
<keyword evidence="8" id="KW-1185">Reference proteome</keyword>
<evidence type="ECO:0000256" key="3">
    <source>
        <dbReference type="ARBA" id="ARBA00023136"/>
    </source>
</evidence>
<proteinExistence type="predicted"/>
<evidence type="ECO:0000256" key="5">
    <source>
        <dbReference type="ARBA" id="ARBA00023288"/>
    </source>
</evidence>
<dbReference type="EMBL" id="OX365700">
    <property type="protein sequence ID" value="CAI4034003.1"/>
    <property type="molecule type" value="Genomic_DNA"/>
</dbReference>
<sequence length="233" mass="23918">MRYRAWWLLLASFLPACAGNIKDTDLISSSTFFLQPSIQHTVFVQARNSSDNQAATLTDLGARLAAKGYQVVQDPDAANYLVLANIVYCNVTKPELSVEAMVASGYGTGFGSSMMGGLNSLAGLASMAGPQGAMAGAAASMGLGAIEGIGSAVGSLFGGPSGRAGTDEVIYACVTDLQIADRSAVSGHVAASGEPSGVYQTRLAASVHQKKMKEEEATSLLQQKLSAAVAGNF</sequence>
<organism evidence="7 8">
    <name type="scientific">Nitrospira tepida</name>
    <dbReference type="NCBI Taxonomy" id="2973512"/>
    <lineage>
        <taxon>Bacteria</taxon>
        <taxon>Pseudomonadati</taxon>
        <taxon>Nitrospirota</taxon>
        <taxon>Nitrospiria</taxon>
        <taxon>Nitrospirales</taxon>
        <taxon>Nitrospiraceae</taxon>
        <taxon>Nitrospira</taxon>
    </lineage>
</organism>
<keyword evidence="2 6" id="KW-0732">Signal</keyword>
<dbReference type="GO" id="GO:0009279">
    <property type="term" value="C:cell outer membrane"/>
    <property type="evidence" value="ECO:0007669"/>
    <property type="project" value="UniProtKB-SubCell"/>
</dbReference>
<reference evidence="7" key="1">
    <citation type="submission" date="2022-10" db="EMBL/GenBank/DDBJ databases">
        <authorList>
            <person name="Koch H."/>
        </authorList>
    </citation>
    <scope>NUCLEOTIDE SEQUENCE</scope>
    <source>
        <strain evidence="7">DNF</strain>
    </source>
</reference>
<feature type="chain" id="PRO_5041664713" evidence="6">
    <location>
        <begin position="19"/>
        <end position="233"/>
    </location>
</feature>
<feature type="signal peptide" evidence="6">
    <location>
        <begin position="1"/>
        <end position="18"/>
    </location>
</feature>
<gene>
    <name evidence="7" type="ORF">DNFV4_04445</name>
</gene>
<evidence type="ECO:0000256" key="6">
    <source>
        <dbReference type="SAM" id="SignalP"/>
    </source>
</evidence>
<protein>
    <submittedName>
        <fullName evidence="7">Lipoprotein, TraT related</fullName>
    </submittedName>
</protein>
<dbReference type="AlphaFoldDB" id="A0AA86N3B1"/>